<dbReference type="OrthoDB" id="1924787at2759"/>
<sequence length="854" mass="96498">MSVRLLRGEFKDPCRAFDFSNLGDIELKKGDTGGALAALNTAIEVESRWPTIWLHRSQAKLQHGDFEGAIADATTALELDGRITLAYASRGEARLQSGDALNAAADFDTFLAQEPTHAKILWRRSRARLELGRLREALADSQAALDAGGLTSEEQADCHLVTALGRMPEPKVHHESTSHSDPSRYLAAWSLSGRMALKALPLLCFLANGSPPRTQTHPAFDPGERRVNKGHIGGGLTLADDPEFAKKPESATALSDPGCESAEGWPEYRRQLLRLATEEWRDAAAFAFEWMNTKDMMKTKVMDEEAKSCLLGVITSLYFLAKYSLEEDGSWESAVYLMRSMSGYVSSLHPDKFDQITQNGQRWPVTVAELDSMRRHLASASQQRTTTKWKNSEGERFEGNVFGFQGSDDVEEGVSLRDSLKIYVYDVEEYPELQTLARGASFCRENQWGFEVSLHEWFLSCPCRTDDPLEADFFFVPHYTACHLNVETFTEAQSDELFKSLVQRLTHYRRSRGRDHVFVWGGGFGADGPFRSWRAHVEDAIFLMTETELWNPYRDISTPSFSQWKDILIPGRISVGEVVQLSKVTPKPASRQFLADFVGWNRPLHNAQGGLNSSSPRELLLEMANEPDLHIRQDVPYREATEGALSSRFCFVPRGKSAWSSRFFRVLFSDCVPVLLNDFYEPPYGEIFDSSGFTVRWPMRQVGPELLQALRMVSIESLEKMLEKAHRHRCWYVWVPAFMDHDNVDVQKQKLAKPCPRWRSENAFIGVMRRCYAAAAGQAICPRWEKPFTFPTRPESHCSLSRLSDERHVIPQESLTWGALRCVCRTIRSTIPCINGATDCELPASRRKAHEGKA</sequence>
<comment type="similarity">
    <text evidence="1">Belongs to the glycosyltransferase 47 family.</text>
</comment>
<evidence type="ECO:0000313" key="3">
    <source>
        <dbReference type="EMBL" id="OLP92835.1"/>
    </source>
</evidence>
<dbReference type="GO" id="GO:0016757">
    <property type="term" value="F:glycosyltransferase activity"/>
    <property type="evidence" value="ECO:0007669"/>
    <property type="project" value="InterPro"/>
</dbReference>
<dbReference type="InterPro" id="IPR011990">
    <property type="entry name" value="TPR-like_helical_dom_sf"/>
</dbReference>
<accession>A0A1Q9DCK1</accession>
<dbReference type="AlphaFoldDB" id="A0A1Q9DCK1"/>
<dbReference type="InterPro" id="IPR019734">
    <property type="entry name" value="TPR_rpt"/>
</dbReference>
<comment type="caution">
    <text evidence="3">The sequence shown here is derived from an EMBL/GenBank/DDBJ whole genome shotgun (WGS) entry which is preliminary data.</text>
</comment>
<dbReference type="PANTHER" id="PTHR11062">
    <property type="entry name" value="EXOSTOSIN HEPARAN SULFATE GLYCOSYLTRANSFERASE -RELATED"/>
    <property type="match status" value="1"/>
</dbReference>
<evidence type="ECO:0000313" key="4">
    <source>
        <dbReference type="Proteomes" id="UP000186817"/>
    </source>
</evidence>
<protein>
    <submittedName>
        <fullName evidence="3">Putative glucuronosyltransferase</fullName>
    </submittedName>
</protein>
<dbReference type="PANTHER" id="PTHR11062:SF281">
    <property type="entry name" value="EXOSTOSIN-LIKE 2"/>
    <property type="match status" value="1"/>
</dbReference>
<evidence type="ECO:0000259" key="2">
    <source>
        <dbReference type="Pfam" id="PF03016"/>
    </source>
</evidence>
<dbReference type="SUPFAM" id="SSF48452">
    <property type="entry name" value="TPR-like"/>
    <property type="match status" value="1"/>
</dbReference>
<dbReference type="SMART" id="SM00028">
    <property type="entry name" value="TPR"/>
    <property type="match status" value="3"/>
</dbReference>
<dbReference type="InterPro" id="IPR040911">
    <property type="entry name" value="Exostosin_GT47"/>
</dbReference>
<dbReference type="Gene3D" id="1.25.40.10">
    <property type="entry name" value="Tetratricopeptide repeat domain"/>
    <property type="match status" value="2"/>
</dbReference>
<keyword evidence="3" id="KW-0808">Transferase</keyword>
<name>A0A1Q9DCK1_SYMMI</name>
<proteinExistence type="inferred from homology"/>
<dbReference type="InterPro" id="IPR004263">
    <property type="entry name" value="Exostosin"/>
</dbReference>
<organism evidence="3 4">
    <name type="scientific">Symbiodinium microadriaticum</name>
    <name type="common">Dinoflagellate</name>
    <name type="synonym">Zooxanthella microadriatica</name>
    <dbReference type="NCBI Taxonomy" id="2951"/>
    <lineage>
        <taxon>Eukaryota</taxon>
        <taxon>Sar</taxon>
        <taxon>Alveolata</taxon>
        <taxon>Dinophyceae</taxon>
        <taxon>Suessiales</taxon>
        <taxon>Symbiodiniaceae</taxon>
        <taxon>Symbiodinium</taxon>
    </lineage>
</organism>
<keyword evidence="4" id="KW-1185">Reference proteome</keyword>
<feature type="domain" description="Exostosin GT47" evidence="2">
    <location>
        <begin position="418"/>
        <end position="702"/>
    </location>
</feature>
<dbReference type="Pfam" id="PF13432">
    <property type="entry name" value="TPR_16"/>
    <property type="match status" value="2"/>
</dbReference>
<dbReference type="Pfam" id="PF03016">
    <property type="entry name" value="Exostosin_GT47"/>
    <property type="match status" value="1"/>
</dbReference>
<evidence type="ECO:0000256" key="1">
    <source>
        <dbReference type="ARBA" id="ARBA00010271"/>
    </source>
</evidence>
<dbReference type="Proteomes" id="UP000186817">
    <property type="component" value="Unassembled WGS sequence"/>
</dbReference>
<reference evidence="3 4" key="1">
    <citation type="submission" date="2016-02" db="EMBL/GenBank/DDBJ databases">
        <title>Genome analysis of coral dinoflagellate symbionts highlights evolutionary adaptations to a symbiotic lifestyle.</title>
        <authorList>
            <person name="Aranda M."/>
            <person name="Li Y."/>
            <person name="Liew Y.J."/>
            <person name="Baumgarten S."/>
            <person name="Simakov O."/>
            <person name="Wilson M."/>
            <person name="Piel J."/>
            <person name="Ashoor H."/>
            <person name="Bougouffa S."/>
            <person name="Bajic V.B."/>
            <person name="Ryu T."/>
            <person name="Ravasi T."/>
            <person name="Bayer T."/>
            <person name="Micklem G."/>
            <person name="Kim H."/>
            <person name="Bhak J."/>
            <person name="Lajeunesse T.C."/>
            <person name="Voolstra C.R."/>
        </authorList>
    </citation>
    <scope>NUCLEOTIDE SEQUENCE [LARGE SCALE GENOMIC DNA]</scope>
    <source>
        <strain evidence="3 4">CCMP2467</strain>
    </source>
</reference>
<dbReference type="OMA" id="WESAVYL"/>
<gene>
    <name evidence="3" type="ORF">AK812_SmicGene25311</name>
</gene>
<dbReference type="EMBL" id="LSRX01000605">
    <property type="protein sequence ID" value="OLP92835.1"/>
    <property type="molecule type" value="Genomic_DNA"/>
</dbReference>